<dbReference type="CTD" id="37921"/>
<reference evidence="6" key="1">
    <citation type="submission" date="2025-08" db="UniProtKB">
        <authorList>
            <consortium name="RefSeq"/>
        </authorList>
    </citation>
    <scope>IDENTIFICATION</scope>
</reference>
<gene>
    <name evidence="6" type="primary">LOC100900569</name>
</gene>
<dbReference type="GeneID" id="100900569"/>
<dbReference type="PANTHER" id="PTHR35981">
    <property type="entry name" value="ION TRANSPORT PEPTIDE, ISOFORM C"/>
    <property type="match status" value="1"/>
</dbReference>
<dbReference type="InterPro" id="IPR031098">
    <property type="entry name" value="Crust_neurohorm"/>
</dbReference>
<dbReference type="Proteomes" id="UP000694867">
    <property type="component" value="Unplaced"/>
</dbReference>
<dbReference type="AlphaFoldDB" id="A0AAJ7L862"/>
<dbReference type="GO" id="GO:0005184">
    <property type="term" value="F:neuropeptide hormone activity"/>
    <property type="evidence" value="ECO:0007669"/>
    <property type="project" value="InterPro"/>
</dbReference>
<evidence type="ECO:0000313" key="6">
    <source>
        <dbReference type="RefSeq" id="XP_018497487.1"/>
    </source>
</evidence>
<name>A0AAJ7L862_9ACAR</name>
<feature type="chain" id="PRO_5042540550" evidence="4">
    <location>
        <begin position="43"/>
        <end position="125"/>
    </location>
</feature>
<comment type="function">
    <text evidence="1">May increase the toxicity of alpha-latrotoxin and/or other venom components. Is non-toxic to mice and to the cockroach Periplaneta americana.</text>
</comment>
<sequence length="125" mass="14512">MNKRPTTSQEPGALKRLRAASPSYSYLVLLLVLLLQPEPNEARILHKRSIIENGCRGNYVPTFEQYYYKLDRFCEECYLLYRDPAISKQCPKDCFRNEVFRACIQALMLETQMKGIDKMINVLAG</sequence>
<dbReference type="KEGG" id="goe:100900569"/>
<feature type="disulfide bond" evidence="3">
    <location>
        <begin position="77"/>
        <end position="103"/>
    </location>
</feature>
<keyword evidence="3" id="KW-1015">Disulfide bond</keyword>
<feature type="signal peptide" evidence="4">
    <location>
        <begin position="1"/>
        <end position="42"/>
    </location>
</feature>
<dbReference type="RefSeq" id="XP_018497487.1">
    <property type="nucleotide sequence ID" value="XM_018641971.1"/>
</dbReference>
<dbReference type="InterPro" id="IPR035957">
    <property type="entry name" value="Crust_neurohorm_sf"/>
</dbReference>
<feature type="disulfide bond" evidence="3">
    <location>
        <begin position="74"/>
        <end position="90"/>
    </location>
</feature>
<dbReference type="GO" id="GO:0007623">
    <property type="term" value="P:circadian rhythm"/>
    <property type="evidence" value="ECO:0007669"/>
    <property type="project" value="TreeGrafter"/>
</dbReference>
<protein>
    <submittedName>
        <fullName evidence="6">Crustacean hyperglycemic hormone</fullName>
    </submittedName>
</protein>
<dbReference type="SUPFAM" id="SSF81778">
    <property type="entry name" value="Crustacean CHH/MIH/GIH neurohormone"/>
    <property type="match status" value="1"/>
</dbReference>
<accession>A0AAJ7L862</accession>
<keyword evidence="4" id="KW-0732">Signal</keyword>
<organism evidence="5 6">
    <name type="scientific">Galendromus occidentalis</name>
    <name type="common">western predatory mite</name>
    <dbReference type="NCBI Taxonomy" id="34638"/>
    <lineage>
        <taxon>Eukaryota</taxon>
        <taxon>Metazoa</taxon>
        <taxon>Ecdysozoa</taxon>
        <taxon>Arthropoda</taxon>
        <taxon>Chelicerata</taxon>
        <taxon>Arachnida</taxon>
        <taxon>Acari</taxon>
        <taxon>Parasitiformes</taxon>
        <taxon>Mesostigmata</taxon>
        <taxon>Gamasina</taxon>
        <taxon>Phytoseioidea</taxon>
        <taxon>Phytoseiidae</taxon>
        <taxon>Typhlodrominae</taxon>
        <taxon>Galendromus</taxon>
    </lineage>
</organism>
<evidence type="ECO:0000256" key="4">
    <source>
        <dbReference type="SAM" id="SignalP"/>
    </source>
</evidence>
<feature type="disulfide bond" evidence="3">
    <location>
        <begin position="55"/>
        <end position="94"/>
    </location>
</feature>
<proteinExistence type="inferred from homology"/>
<keyword evidence="5" id="KW-1185">Reference proteome</keyword>
<dbReference type="Pfam" id="PF01147">
    <property type="entry name" value="Crust_neurohorm"/>
    <property type="match status" value="1"/>
</dbReference>
<evidence type="ECO:0000256" key="2">
    <source>
        <dbReference type="ARBA" id="ARBA00005447"/>
    </source>
</evidence>
<evidence type="ECO:0000313" key="5">
    <source>
        <dbReference type="Proteomes" id="UP000694867"/>
    </source>
</evidence>
<evidence type="ECO:0000256" key="1">
    <source>
        <dbReference type="ARBA" id="ARBA00003845"/>
    </source>
</evidence>
<dbReference type="InterPro" id="IPR001166">
    <property type="entry name" value="Hyperglycemic"/>
</dbReference>
<dbReference type="PRINTS" id="PR00550">
    <property type="entry name" value="HYPRGLYCEMIC"/>
</dbReference>
<dbReference type="Gene3D" id="1.10.2010.10">
    <property type="entry name" value="Crustacean CHH/MIH/GIH neurohormone"/>
    <property type="match status" value="1"/>
</dbReference>
<evidence type="ECO:0000256" key="3">
    <source>
        <dbReference type="PIRSR" id="PIRSR631098-51"/>
    </source>
</evidence>
<comment type="similarity">
    <text evidence="2">Belongs to the arthropod CHH/MIH/GIH/VIH hormone family.</text>
</comment>
<dbReference type="PANTHER" id="PTHR35981:SF2">
    <property type="entry name" value="ION TRANSPORT PEPTIDE, ISOFORM C"/>
    <property type="match status" value="1"/>
</dbReference>
<dbReference type="GO" id="GO:0005576">
    <property type="term" value="C:extracellular region"/>
    <property type="evidence" value="ECO:0007669"/>
    <property type="project" value="InterPro"/>
</dbReference>